<dbReference type="EMBL" id="CM007384">
    <property type="protein sequence ID" value="ONK71344.1"/>
    <property type="molecule type" value="Genomic_DNA"/>
</dbReference>
<organism evidence="4 5">
    <name type="scientific">Asparagus officinalis</name>
    <name type="common">Garden asparagus</name>
    <dbReference type="NCBI Taxonomy" id="4686"/>
    <lineage>
        <taxon>Eukaryota</taxon>
        <taxon>Viridiplantae</taxon>
        <taxon>Streptophyta</taxon>
        <taxon>Embryophyta</taxon>
        <taxon>Tracheophyta</taxon>
        <taxon>Spermatophyta</taxon>
        <taxon>Magnoliopsida</taxon>
        <taxon>Liliopsida</taxon>
        <taxon>Asparagales</taxon>
        <taxon>Asparagaceae</taxon>
        <taxon>Asparagoideae</taxon>
        <taxon>Asparagus</taxon>
    </lineage>
</organism>
<keyword evidence="1 2" id="KW-0833">Ubl conjugation pathway</keyword>
<evidence type="ECO:0000259" key="3">
    <source>
        <dbReference type="Pfam" id="PF25598"/>
    </source>
</evidence>
<evidence type="ECO:0000256" key="2">
    <source>
        <dbReference type="RuleBase" id="RU369093"/>
    </source>
</evidence>
<gene>
    <name evidence="4" type="ORF">A4U43_C04F7510</name>
</gene>
<reference evidence="5" key="1">
    <citation type="journal article" date="2017" name="Nat. Commun.">
        <title>The asparagus genome sheds light on the origin and evolution of a young Y chromosome.</title>
        <authorList>
            <person name="Harkess A."/>
            <person name="Zhou J."/>
            <person name="Xu C."/>
            <person name="Bowers J.E."/>
            <person name="Van der Hulst R."/>
            <person name="Ayyampalayam S."/>
            <person name="Mercati F."/>
            <person name="Riccardi P."/>
            <person name="McKain M.R."/>
            <person name="Kakrana A."/>
            <person name="Tang H."/>
            <person name="Ray J."/>
            <person name="Groenendijk J."/>
            <person name="Arikit S."/>
            <person name="Mathioni S.M."/>
            <person name="Nakano M."/>
            <person name="Shan H."/>
            <person name="Telgmann-Rauber A."/>
            <person name="Kanno A."/>
            <person name="Yue Z."/>
            <person name="Chen H."/>
            <person name="Li W."/>
            <person name="Chen Y."/>
            <person name="Xu X."/>
            <person name="Zhang Y."/>
            <person name="Luo S."/>
            <person name="Chen H."/>
            <person name="Gao J."/>
            <person name="Mao Z."/>
            <person name="Pires J.C."/>
            <person name="Luo M."/>
            <person name="Kudrna D."/>
            <person name="Wing R.A."/>
            <person name="Meyers B.C."/>
            <person name="Yi K."/>
            <person name="Kong H."/>
            <person name="Lavrijsen P."/>
            <person name="Sunseri F."/>
            <person name="Falavigna A."/>
            <person name="Ye Y."/>
            <person name="Leebens-Mack J.H."/>
            <person name="Chen G."/>
        </authorList>
    </citation>
    <scope>NUCLEOTIDE SEQUENCE [LARGE SCALE GENOMIC DNA]</scope>
    <source>
        <strain evidence="5">cv. DH0086</strain>
    </source>
</reference>
<proteinExistence type="predicted"/>
<keyword evidence="2" id="KW-0808">Transferase</keyword>
<dbReference type="InterPro" id="IPR058678">
    <property type="entry name" value="ARM_PUB"/>
</dbReference>
<comment type="function">
    <text evidence="2">Functions as an E3 ubiquitin ligase.</text>
</comment>
<dbReference type="Pfam" id="PF25598">
    <property type="entry name" value="ARM_PUB"/>
    <property type="match status" value="1"/>
</dbReference>
<dbReference type="InterPro" id="IPR045185">
    <property type="entry name" value="PUB22/23/24-like"/>
</dbReference>
<dbReference type="Proteomes" id="UP000243459">
    <property type="component" value="Chromosome 4"/>
</dbReference>
<dbReference type="GO" id="GO:0061630">
    <property type="term" value="F:ubiquitin protein ligase activity"/>
    <property type="evidence" value="ECO:0007669"/>
    <property type="project" value="UniProtKB-UniRule"/>
</dbReference>
<name>A0A5P1EZN3_ASPOF</name>
<dbReference type="AlphaFoldDB" id="A0A5P1EZN3"/>
<dbReference type="GO" id="GO:0016567">
    <property type="term" value="P:protein ubiquitination"/>
    <property type="evidence" value="ECO:0007669"/>
    <property type="project" value="UniProtKB-UniRule"/>
</dbReference>
<dbReference type="Gramene" id="ONK71344">
    <property type="protein sequence ID" value="ONK71344"/>
    <property type="gene ID" value="A4U43_C04F7510"/>
</dbReference>
<comment type="pathway">
    <text evidence="2">Protein modification; protein ubiquitination.</text>
</comment>
<dbReference type="EC" id="2.3.2.27" evidence="2"/>
<feature type="domain" description="U-box" evidence="3">
    <location>
        <begin position="1"/>
        <end position="71"/>
    </location>
</feature>
<evidence type="ECO:0000313" key="4">
    <source>
        <dbReference type="EMBL" id="ONK71344.1"/>
    </source>
</evidence>
<accession>A0A5P1EZN3</accession>
<sequence>MMKVGREGREAAVGVLWSVCFGSSGDLKAKEAVAAVAGGMAKILVVMQGDCSPAVRRMAGDLLRVFRVDKKSLVAGNINQKEQFVSLNFKKLTGRITNEVRTEIPLPEVVTSGLGFVNDEGLPMG</sequence>
<dbReference type="PANTHER" id="PTHR22849:SF163">
    <property type="entry name" value="U-BOX DOMAIN-CONTAINING PROTEIN"/>
    <property type="match status" value="1"/>
</dbReference>
<evidence type="ECO:0000313" key="5">
    <source>
        <dbReference type="Proteomes" id="UP000243459"/>
    </source>
</evidence>
<comment type="catalytic activity">
    <reaction evidence="2">
        <text>S-ubiquitinyl-[E2 ubiquitin-conjugating enzyme]-L-cysteine + [acceptor protein]-L-lysine = [E2 ubiquitin-conjugating enzyme]-L-cysteine + N(6)-ubiquitinyl-[acceptor protein]-L-lysine.</text>
        <dbReference type="EC" id="2.3.2.27"/>
    </reaction>
</comment>
<dbReference type="PANTHER" id="PTHR22849">
    <property type="entry name" value="WDSAM1 PROTEIN"/>
    <property type="match status" value="1"/>
</dbReference>
<protein>
    <recommendedName>
        <fullName evidence="2 3">U-box domain-containing protein</fullName>
        <ecNumber evidence="2">2.3.2.27</ecNumber>
    </recommendedName>
    <alternativeName>
        <fullName evidence="2">RING-type E3 ubiquitin transferase PUB</fullName>
    </alternativeName>
</protein>
<evidence type="ECO:0000256" key="1">
    <source>
        <dbReference type="ARBA" id="ARBA00022786"/>
    </source>
</evidence>
<keyword evidence="5" id="KW-1185">Reference proteome</keyword>